<name>A0A1H3VHN5_9BACI</name>
<dbReference type="RefSeq" id="WP_093040901.1">
    <property type="nucleotide sequence ID" value="NZ_FNQR01000001.1"/>
</dbReference>
<dbReference type="GO" id="GO:0016747">
    <property type="term" value="F:acyltransferase activity, transferring groups other than amino-acyl groups"/>
    <property type="evidence" value="ECO:0007669"/>
    <property type="project" value="InterPro"/>
</dbReference>
<dbReference type="SUPFAM" id="SSF55729">
    <property type="entry name" value="Acyl-CoA N-acyltransferases (Nat)"/>
    <property type="match status" value="1"/>
</dbReference>
<dbReference type="OrthoDB" id="7163760at2"/>
<evidence type="ECO:0000259" key="1">
    <source>
        <dbReference type="PROSITE" id="PS51186"/>
    </source>
</evidence>
<accession>A0A1H3VHN5</accession>
<dbReference type="InterPro" id="IPR016181">
    <property type="entry name" value="Acyl_CoA_acyltransferase"/>
</dbReference>
<gene>
    <name evidence="2" type="ORF">SAMN05421743_10113</name>
</gene>
<protein>
    <recommendedName>
        <fullName evidence="1">N-acetyltransferase domain-containing protein</fullName>
    </recommendedName>
</protein>
<feature type="domain" description="N-acetyltransferase" evidence="1">
    <location>
        <begin position="4"/>
        <end position="141"/>
    </location>
</feature>
<dbReference type="Gene3D" id="3.40.630.30">
    <property type="match status" value="1"/>
</dbReference>
<keyword evidence="3" id="KW-1185">Reference proteome</keyword>
<dbReference type="AlphaFoldDB" id="A0A1H3VHN5"/>
<organism evidence="2 3">
    <name type="scientific">Thalassobacillus cyri</name>
    <dbReference type="NCBI Taxonomy" id="571932"/>
    <lineage>
        <taxon>Bacteria</taxon>
        <taxon>Bacillati</taxon>
        <taxon>Bacillota</taxon>
        <taxon>Bacilli</taxon>
        <taxon>Bacillales</taxon>
        <taxon>Bacillaceae</taxon>
        <taxon>Thalassobacillus</taxon>
    </lineage>
</organism>
<sequence length="212" mass="24244">MKIMPHTQVEPQLAQEIRALESKLKIHDGIDSEMYIVDNLNFDTTLPWVFTMHENDELIAAVAAFIPAKKEIELMAVTHPDYRQKGYFSMLENQLYETWEKHKIPSLLYVLNEDSETGKAVAHSRGASYQYTEYQMELRGQDDQEDIGKLEIVKAKEEQVDTLANIQERAFDLPGEDAHTFISAVLKKSHHHMFLSFYQGSPVGMGAIAVDE</sequence>
<dbReference type="InterPro" id="IPR000182">
    <property type="entry name" value="GNAT_dom"/>
</dbReference>
<dbReference type="PROSITE" id="PS51186">
    <property type="entry name" value="GNAT"/>
    <property type="match status" value="1"/>
</dbReference>
<proteinExistence type="predicted"/>
<evidence type="ECO:0000313" key="3">
    <source>
        <dbReference type="Proteomes" id="UP000198584"/>
    </source>
</evidence>
<evidence type="ECO:0000313" key="2">
    <source>
        <dbReference type="EMBL" id="SDZ74201.1"/>
    </source>
</evidence>
<dbReference type="STRING" id="571932.SAMN05421743_10113"/>
<reference evidence="2 3" key="1">
    <citation type="submission" date="2016-10" db="EMBL/GenBank/DDBJ databases">
        <authorList>
            <person name="de Groot N.N."/>
        </authorList>
    </citation>
    <scope>NUCLEOTIDE SEQUENCE [LARGE SCALE GENOMIC DNA]</scope>
    <source>
        <strain evidence="2 3">CCM7597</strain>
    </source>
</reference>
<dbReference type="EMBL" id="FNQR01000001">
    <property type="protein sequence ID" value="SDZ74201.1"/>
    <property type="molecule type" value="Genomic_DNA"/>
</dbReference>
<dbReference type="Proteomes" id="UP000198584">
    <property type="component" value="Unassembled WGS sequence"/>
</dbReference>